<dbReference type="Proteomes" id="UP000026915">
    <property type="component" value="Chromosome 8"/>
</dbReference>
<evidence type="ECO:0000313" key="3">
    <source>
        <dbReference type="Proteomes" id="UP000026915"/>
    </source>
</evidence>
<dbReference type="Gramene" id="EOY17157">
    <property type="protein sequence ID" value="EOY17157"/>
    <property type="gene ID" value="TCM_036322"/>
</dbReference>
<evidence type="ECO:0000313" key="2">
    <source>
        <dbReference type="EMBL" id="EOY17157.1"/>
    </source>
</evidence>
<dbReference type="EMBL" id="CM001886">
    <property type="protein sequence ID" value="EOY17157.1"/>
    <property type="molecule type" value="Genomic_DNA"/>
</dbReference>
<sequence length="73" mass="7799">MTLVAVATVTTTTISPPNMVEKWQSSPFQQDSIEIQPDLPTGSTRSGVSRPDPKVGSSTSRSDPATWCAKSTF</sequence>
<protein>
    <submittedName>
        <fullName evidence="2">Uncharacterized protein</fullName>
    </submittedName>
</protein>
<feature type="compositionally biased region" description="Polar residues" evidence="1">
    <location>
        <begin position="56"/>
        <end position="73"/>
    </location>
</feature>
<gene>
    <name evidence="2" type="ORF">TCM_036322</name>
</gene>
<dbReference type="InParanoid" id="A0A061FKJ4"/>
<accession>A0A061FKJ4</accession>
<name>A0A061FKJ4_THECC</name>
<keyword evidence="3" id="KW-1185">Reference proteome</keyword>
<reference evidence="2 3" key="1">
    <citation type="journal article" date="2013" name="Genome Biol.">
        <title>The genome sequence of the most widely cultivated cacao type and its use to identify candidate genes regulating pod color.</title>
        <authorList>
            <person name="Motamayor J.C."/>
            <person name="Mockaitis K."/>
            <person name="Schmutz J."/>
            <person name="Haiminen N."/>
            <person name="Iii D.L."/>
            <person name="Cornejo O."/>
            <person name="Findley S.D."/>
            <person name="Zheng P."/>
            <person name="Utro F."/>
            <person name="Royaert S."/>
            <person name="Saski C."/>
            <person name="Jenkins J."/>
            <person name="Podicheti R."/>
            <person name="Zhao M."/>
            <person name="Scheffler B.E."/>
            <person name="Stack J.C."/>
            <person name="Feltus F.A."/>
            <person name="Mustiga G.M."/>
            <person name="Amores F."/>
            <person name="Phillips W."/>
            <person name="Marelli J.P."/>
            <person name="May G.D."/>
            <person name="Shapiro H."/>
            <person name="Ma J."/>
            <person name="Bustamante C.D."/>
            <person name="Schnell R.J."/>
            <person name="Main D."/>
            <person name="Gilbert D."/>
            <person name="Parida L."/>
            <person name="Kuhn D.N."/>
        </authorList>
    </citation>
    <scope>NUCLEOTIDE SEQUENCE [LARGE SCALE GENOMIC DNA]</scope>
    <source>
        <strain evidence="3">cv. Matina 1-6</strain>
    </source>
</reference>
<feature type="region of interest" description="Disordered" evidence="1">
    <location>
        <begin position="17"/>
        <end position="73"/>
    </location>
</feature>
<evidence type="ECO:0000256" key="1">
    <source>
        <dbReference type="SAM" id="MobiDB-lite"/>
    </source>
</evidence>
<proteinExistence type="predicted"/>
<dbReference type="AlphaFoldDB" id="A0A061FKJ4"/>
<feature type="compositionally biased region" description="Polar residues" evidence="1">
    <location>
        <begin position="23"/>
        <end position="33"/>
    </location>
</feature>
<dbReference type="HOGENOM" id="CLU_2709861_0_0_1"/>
<organism evidence="2 3">
    <name type="scientific">Theobroma cacao</name>
    <name type="common">Cacao</name>
    <name type="synonym">Cocoa</name>
    <dbReference type="NCBI Taxonomy" id="3641"/>
    <lineage>
        <taxon>Eukaryota</taxon>
        <taxon>Viridiplantae</taxon>
        <taxon>Streptophyta</taxon>
        <taxon>Embryophyta</taxon>
        <taxon>Tracheophyta</taxon>
        <taxon>Spermatophyta</taxon>
        <taxon>Magnoliopsida</taxon>
        <taxon>eudicotyledons</taxon>
        <taxon>Gunneridae</taxon>
        <taxon>Pentapetalae</taxon>
        <taxon>rosids</taxon>
        <taxon>malvids</taxon>
        <taxon>Malvales</taxon>
        <taxon>Malvaceae</taxon>
        <taxon>Byttnerioideae</taxon>
        <taxon>Theobroma</taxon>
    </lineage>
</organism>